<protein>
    <submittedName>
        <fullName evidence="1">Uncharacterized protein</fullName>
    </submittedName>
</protein>
<dbReference type="AlphaFoldDB" id="A0A419PGR6"/>
<dbReference type="InParanoid" id="A0A419PGR6"/>
<evidence type="ECO:0000313" key="1">
    <source>
        <dbReference type="EMBL" id="KAG5442848.1"/>
    </source>
</evidence>
<name>A0A419PGR6_CLOSI</name>
<keyword evidence="2" id="KW-1185">Reference proteome</keyword>
<dbReference type="EMBL" id="NIRI02000056">
    <property type="protein sequence ID" value="KAG5442848.1"/>
    <property type="molecule type" value="Genomic_DNA"/>
</dbReference>
<reference evidence="1 2" key="2">
    <citation type="journal article" date="2021" name="Genomics">
        <title>High-quality reference genome for Clonorchis sinensis.</title>
        <authorList>
            <person name="Young N.D."/>
            <person name="Stroehlein A.J."/>
            <person name="Kinkar L."/>
            <person name="Wang T."/>
            <person name="Sohn W.M."/>
            <person name="Chang B.C.H."/>
            <person name="Kaur P."/>
            <person name="Weisz D."/>
            <person name="Dudchenko O."/>
            <person name="Aiden E.L."/>
            <person name="Korhonen P.K."/>
            <person name="Gasser R.B."/>
        </authorList>
    </citation>
    <scope>NUCLEOTIDE SEQUENCE [LARGE SCALE GENOMIC DNA]</scope>
    <source>
        <strain evidence="1">Cs-k2</strain>
    </source>
</reference>
<sequence length="93" mass="10540">MQINIPLWTGEQSVNGDFKPTYRRVPSVREQIHKSYSVEQVKVTQEAQITRRVPCRSLAKPNLFASECISLLPCSLVSGLTETRGLRLPDELQ</sequence>
<organism evidence="1 2">
    <name type="scientific">Clonorchis sinensis</name>
    <name type="common">Chinese liver fluke</name>
    <dbReference type="NCBI Taxonomy" id="79923"/>
    <lineage>
        <taxon>Eukaryota</taxon>
        <taxon>Metazoa</taxon>
        <taxon>Spiralia</taxon>
        <taxon>Lophotrochozoa</taxon>
        <taxon>Platyhelminthes</taxon>
        <taxon>Trematoda</taxon>
        <taxon>Digenea</taxon>
        <taxon>Opisthorchiida</taxon>
        <taxon>Opisthorchiata</taxon>
        <taxon>Opisthorchiidae</taxon>
        <taxon>Clonorchis</taxon>
    </lineage>
</organism>
<proteinExistence type="predicted"/>
<accession>A0A419PGR6</accession>
<reference evidence="1 2" key="1">
    <citation type="journal article" date="2018" name="Biotechnol. Adv.">
        <title>Improved genomic resources and new bioinformatic workflow for the carcinogenic parasite Clonorchis sinensis: Biotechnological implications.</title>
        <authorList>
            <person name="Wang D."/>
            <person name="Korhonen P.K."/>
            <person name="Gasser R.B."/>
            <person name="Young N.D."/>
        </authorList>
    </citation>
    <scope>NUCLEOTIDE SEQUENCE [LARGE SCALE GENOMIC DNA]</scope>
    <source>
        <strain evidence="1">Cs-k2</strain>
    </source>
</reference>
<comment type="caution">
    <text evidence="1">The sequence shown here is derived from an EMBL/GenBank/DDBJ whole genome shotgun (WGS) entry which is preliminary data.</text>
</comment>
<evidence type="ECO:0000313" key="2">
    <source>
        <dbReference type="Proteomes" id="UP000286415"/>
    </source>
</evidence>
<dbReference type="Proteomes" id="UP000286415">
    <property type="component" value="Unassembled WGS sequence"/>
</dbReference>
<gene>
    <name evidence="1" type="ORF">CSKR_113287</name>
</gene>